<feature type="domain" description="SH3" evidence="13">
    <location>
        <begin position="677"/>
        <end position="741"/>
    </location>
</feature>
<dbReference type="GO" id="GO:0005085">
    <property type="term" value="F:guanyl-nucleotide exchange factor activity"/>
    <property type="evidence" value="ECO:0007669"/>
    <property type="project" value="InterPro"/>
</dbReference>
<dbReference type="SMART" id="SM00233">
    <property type="entry name" value="PH"/>
    <property type="match status" value="1"/>
</dbReference>
<keyword evidence="4" id="KW-0963">Cytoplasm</keyword>
<dbReference type="SUPFAM" id="SSF47473">
    <property type="entry name" value="EF-hand"/>
    <property type="match status" value="2"/>
</dbReference>
<reference evidence="19" key="2">
    <citation type="submission" date="2025-08" db="UniProtKB">
        <authorList>
            <consortium name="Ensembl"/>
        </authorList>
    </citation>
    <scope>IDENTIFICATION</scope>
</reference>
<dbReference type="SUPFAM" id="SSF50729">
    <property type="entry name" value="PH domain-like"/>
    <property type="match status" value="1"/>
</dbReference>
<dbReference type="SUPFAM" id="SSF49562">
    <property type="entry name" value="C2 domain (Calcium/lipid-binding domain, CaLB)"/>
    <property type="match status" value="1"/>
</dbReference>
<evidence type="ECO:0000259" key="14">
    <source>
        <dbReference type="PROSITE" id="PS50003"/>
    </source>
</evidence>
<dbReference type="PROSITE" id="PS00741">
    <property type="entry name" value="DH_1"/>
    <property type="match status" value="1"/>
</dbReference>
<evidence type="ECO:0000256" key="1">
    <source>
        <dbReference type="ARBA" id="ARBA00004316"/>
    </source>
</evidence>
<feature type="region of interest" description="Disordered" evidence="12">
    <location>
        <begin position="517"/>
        <end position="537"/>
    </location>
</feature>
<dbReference type="CDD" id="cd11838">
    <property type="entry name" value="SH3_Intersectin_3"/>
    <property type="match status" value="1"/>
</dbReference>
<evidence type="ECO:0000256" key="7">
    <source>
        <dbReference type="ARBA" id="ARBA00022837"/>
    </source>
</evidence>
<evidence type="ECO:0000259" key="15">
    <source>
        <dbReference type="PROSITE" id="PS50004"/>
    </source>
</evidence>
<dbReference type="PROSITE" id="PS50003">
    <property type="entry name" value="PH_DOMAIN"/>
    <property type="match status" value="1"/>
</dbReference>
<dbReference type="Ensembl" id="ENSENLT00000026238.1">
    <property type="protein sequence ID" value="ENSENLP00000025433.1"/>
    <property type="gene ID" value="ENSENLG00000010588.1"/>
</dbReference>
<dbReference type="Pfam" id="PF12763">
    <property type="entry name" value="EH"/>
    <property type="match status" value="2"/>
</dbReference>
<feature type="compositionally biased region" description="Polar residues" evidence="12">
    <location>
        <begin position="520"/>
        <end position="537"/>
    </location>
</feature>
<dbReference type="InterPro" id="IPR035740">
    <property type="entry name" value="Intersectin-2_SH3_4"/>
</dbReference>
<feature type="domain" description="SH3" evidence="13">
    <location>
        <begin position="758"/>
        <end position="817"/>
    </location>
</feature>
<evidence type="ECO:0000313" key="19">
    <source>
        <dbReference type="Ensembl" id="ENSENLP00000025433.1"/>
    </source>
</evidence>
<dbReference type="Gene3D" id="2.30.30.40">
    <property type="entry name" value="SH3 Domains"/>
    <property type="match status" value="5"/>
</dbReference>
<dbReference type="GO" id="GO:0005737">
    <property type="term" value="C:cytoplasm"/>
    <property type="evidence" value="ECO:0007669"/>
    <property type="project" value="UniProtKB-SubCell"/>
</dbReference>
<dbReference type="GO" id="GO:0006897">
    <property type="term" value="P:endocytosis"/>
    <property type="evidence" value="ECO:0007669"/>
    <property type="project" value="UniProtKB-KW"/>
</dbReference>
<feature type="domain" description="C2" evidence="15">
    <location>
        <begin position="1162"/>
        <end position="1282"/>
    </location>
</feature>
<evidence type="ECO:0000259" key="18">
    <source>
        <dbReference type="PROSITE" id="PS50222"/>
    </source>
</evidence>
<dbReference type="Gene3D" id="1.10.238.10">
    <property type="entry name" value="EF-hand"/>
    <property type="match status" value="2"/>
</dbReference>
<dbReference type="InterPro" id="IPR000261">
    <property type="entry name" value="EH_dom"/>
</dbReference>
<sequence length="1304" mass="147551">ERDKHDQKFDTLAPSMGYVSGEQARKFFLQSGLPAAVLAEIWTLADMNKDGKMDRLEFSIAMKLIKLKLQGTPLPSALPIIMKQPPVPIPNLNKPTSSMTNPAYAGALASGTDKLLPSFIYLFIYLFLPFSSASSSPSVMSPMVAGPSDWAVPHASRLKYRQQFNSLDKQMTGYLTGTMCDSKPSYVWNAADTDKDGKLKADEFILAMHLVDMAKMSFEDKFKANLERGNAELEKRRHMLQEAERREHERRAQKEREEREKREREAREAEELRRKEEERRLERQRELERQKEEERQREIERKEVGTCVNTSKIGYRYCMCCYEFLCDIFLCFIVEVVQTCMHILYIYLTETSRQQQPPSGGGKLDIQEKLTALLKGLEERKGKTPTLISHFYASLEEPVKNFLLLISNYDSLCAALGGQPRATHHRKSAALTSFKALYPFNARNDEELSFNADDIIEVDETTEREEGWLYGSKQGKMGWFPESYVERMAASAAVTVTPKGPLQSQLSNTLEAAKAAGTKSAFTPTHSPNLASSETQGQTNTHVVIELSLFLCVCQQVVGNVLAQALCSWTAKTDNHLNFNKDDVIQVLEQQENWWLGQLNELAFVHVSSLPSAEYVALYTYESPEPGDLTFSERDVILVSKREGEWWNGSIGDRTGVFPSNYVKPKETDTTSTSGKKKPEIGQVMKAHTSSGSDQLNLENGQLVVVLGKNASGWWLGELQARGKKRQKGWFPASHVKILGSNSGKSTPAPQPGNSHTPSSVEVIAVYDYSASNEDEMSFSKGQLINVLEKNNPDWWKGEINGVTGLFPTNYVKMTTADCDPSQQWCADLKSLDSLSPQEKKRQGYIHELIETEEKYCHYVLIVLCVFHLCLYVYACMCFCRALSVRKKTGGEKMPVQMIGDILAAELSHMQPYIRFCSCQINGATLLQSRTDNEPDFKDFLKKIATDYRCKGMPLSSFLLKPMQRITRYPLHIKNILECTAEGHADRGPLKDALEKAEELCQQVNEGVREKENSDRLEWLQTHVQLDGAAEHLVFHSLTNCLGPRKLLHSGKMYKAKSNKELSAFLFNDFLLLTHAAKPFASFGPDKLFSNKNNVVLKMYKPPVLLNEVLVKLPDPSSDEPIFHISHIERVYVLRTDNINERTAWVQKIKAASEEFFEKEKKKREKAYQARSVKASGIGRLLVTVLEATELKAGKPNGKSNPYCEVTMGAQIFTSRTINDTLNPKWNFNCQFHIKDLYQDVLCITIFERDQFSPDEFLGRTEVPVATIKKELENKGPVTRRLLLHEVPTGEVWVRLDLQLFGGK</sequence>
<evidence type="ECO:0000313" key="20">
    <source>
        <dbReference type="Proteomes" id="UP000472264"/>
    </source>
</evidence>
<dbReference type="GO" id="GO:0042995">
    <property type="term" value="C:cell projection"/>
    <property type="evidence" value="ECO:0007669"/>
    <property type="project" value="UniProtKB-SubCell"/>
</dbReference>
<feature type="domain" description="DH" evidence="16">
    <location>
        <begin position="841"/>
        <end position="1007"/>
    </location>
</feature>
<organism evidence="19 20">
    <name type="scientific">Echeneis naucrates</name>
    <name type="common">Live sharksucker</name>
    <dbReference type="NCBI Taxonomy" id="173247"/>
    <lineage>
        <taxon>Eukaryota</taxon>
        <taxon>Metazoa</taxon>
        <taxon>Chordata</taxon>
        <taxon>Craniata</taxon>
        <taxon>Vertebrata</taxon>
        <taxon>Euteleostomi</taxon>
        <taxon>Actinopterygii</taxon>
        <taxon>Neopterygii</taxon>
        <taxon>Teleostei</taxon>
        <taxon>Neoteleostei</taxon>
        <taxon>Acanthomorphata</taxon>
        <taxon>Carangaria</taxon>
        <taxon>Carangiformes</taxon>
        <taxon>Echeneidae</taxon>
        <taxon>Echeneis</taxon>
    </lineage>
</organism>
<dbReference type="InterPro" id="IPR035892">
    <property type="entry name" value="C2_domain_sf"/>
</dbReference>
<dbReference type="FunFam" id="2.60.40.150:FF:000029">
    <property type="entry name" value="Intersectin 1"/>
    <property type="match status" value="1"/>
</dbReference>
<feature type="domain" description="SH3" evidence="13">
    <location>
        <begin position="610"/>
        <end position="668"/>
    </location>
</feature>
<dbReference type="InterPro" id="IPR000219">
    <property type="entry name" value="DH_dom"/>
</dbReference>
<evidence type="ECO:0000256" key="11">
    <source>
        <dbReference type="PROSITE-ProRule" id="PRU00192"/>
    </source>
</evidence>
<keyword evidence="5" id="KW-0254">Endocytosis</keyword>
<dbReference type="Gene3D" id="1.20.900.10">
    <property type="entry name" value="Dbl homology (DH) domain"/>
    <property type="match status" value="1"/>
</dbReference>
<proteinExistence type="predicted"/>
<keyword evidence="8" id="KW-0770">Synapse</keyword>
<dbReference type="SUPFAM" id="SSF50044">
    <property type="entry name" value="SH3-domain"/>
    <property type="match status" value="5"/>
</dbReference>
<dbReference type="SUPFAM" id="SSF48065">
    <property type="entry name" value="DBL homology domain (DH-domain)"/>
    <property type="match status" value="1"/>
</dbReference>
<evidence type="ECO:0000259" key="17">
    <source>
        <dbReference type="PROSITE" id="PS50031"/>
    </source>
</evidence>
<feature type="domain" description="EF-hand" evidence="18">
    <location>
        <begin position="33"/>
        <end position="68"/>
    </location>
</feature>
<dbReference type="FunFam" id="2.30.30.40:FF:000041">
    <property type="entry name" value="Intersectin 1"/>
    <property type="match status" value="1"/>
</dbReference>
<dbReference type="PRINTS" id="PR00452">
    <property type="entry name" value="SH3DOMAIN"/>
</dbReference>
<dbReference type="PROSITE" id="PS50010">
    <property type="entry name" value="DH_2"/>
    <property type="match status" value="1"/>
</dbReference>
<dbReference type="PANTHER" id="PTHR46006:SF6">
    <property type="entry name" value="INTERSECTIN-2 ISOFORM X1"/>
    <property type="match status" value="1"/>
</dbReference>
<dbReference type="Pfam" id="PF00168">
    <property type="entry name" value="C2"/>
    <property type="match status" value="1"/>
</dbReference>
<dbReference type="GO" id="GO:0045202">
    <property type="term" value="C:synapse"/>
    <property type="evidence" value="ECO:0007669"/>
    <property type="project" value="UniProtKB-SubCell"/>
</dbReference>
<dbReference type="PROSITE" id="PS50031">
    <property type="entry name" value="EH"/>
    <property type="match status" value="1"/>
</dbReference>
<evidence type="ECO:0000256" key="6">
    <source>
        <dbReference type="ARBA" id="ARBA00022723"/>
    </source>
</evidence>
<dbReference type="InterPro" id="IPR000008">
    <property type="entry name" value="C2_dom"/>
</dbReference>
<keyword evidence="9" id="KW-0966">Cell projection</keyword>
<dbReference type="InterPro" id="IPR011992">
    <property type="entry name" value="EF-hand-dom_pair"/>
</dbReference>
<protein>
    <submittedName>
        <fullName evidence="19">Intersectin 2b</fullName>
    </submittedName>
</protein>
<feature type="domain" description="SH3" evidence="13">
    <location>
        <begin position="429"/>
        <end position="490"/>
    </location>
</feature>
<dbReference type="Gene3D" id="2.60.40.150">
    <property type="entry name" value="C2 domain"/>
    <property type="match status" value="1"/>
</dbReference>
<dbReference type="InterPro" id="IPR001331">
    <property type="entry name" value="GDS_CDC24_CS"/>
</dbReference>
<dbReference type="SMART" id="SM00326">
    <property type="entry name" value="SH3"/>
    <property type="match status" value="5"/>
</dbReference>
<dbReference type="SMART" id="SM00325">
    <property type="entry name" value="RhoGEF"/>
    <property type="match status" value="1"/>
</dbReference>
<dbReference type="GO" id="GO:0005509">
    <property type="term" value="F:calcium ion binding"/>
    <property type="evidence" value="ECO:0007669"/>
    <property type="project" value="InterPro"/>
</dbReference>
<evidence type="ECO:0000256" key="5">
    <source>
        <dbReference type="ARBA" id="ARBA00022583"/>
    </source>
</evidence>
<dbReference type="InterPro" id="IPR001849">
    <property type="entry name" value="PH_domain"/>
</dbReference>
<evidence type="ECO:0000256" key="8">
    <source>
        <dbReference type="ARBA" id="ARBA00023018"/>
    </source>
</evidence>
<dbReference type="FunFam" id="1.10.238.10:FF:000055">
    <property type="entry name" value="Intersectin-1 isoform 1"/>
    <property type="match status" value="1"/>
</dbReference>
<dbReference type="InterPro" id="IPR002048">
    <property type="entry name" value="EF_hand_dom"/>
</dbReference>
<evidence type="ECO:0000256" key="10">
    <source>
        <dbReference type="ARBA" id="ARBA00034103"/>
    </source>
</evidence>
<dbReference type="CDD" id="cd11994">
    <property type="entry name" value="SH3_Intersectin2_4"/>
    <property type="match status" value="1"/>
</dbReference>
<dbReference type="Gene3D" id="2.30.29.30">
    <property type="entry name" value="Pleckstrin-homology domain (PH domain)/Phosphotyrosine-binding domain (PTB)"/>
    <property type="match status" value="1"/>
</dbReference>
<dbReference type="CDD" id="cd00160">
    <property type="entry name" value="RhoGEF"/>
    <property type="match status" value="1"/>
</dbReference>
<dbReference type="SMART" id="SM00027">
    <property type="entry name" value="EH"/>
    <property type="match status" value="2"/>
</dbReference>
<evidence type="ECO:0000259" key="13">
    <source>
        <dbReference type="PROSITE" id="PS50002"/>
    </source>
</evidence>
<evidence type="ECO:0000259" key="16">
    <source>
        <dbReference type="PROSITE" id="PS50010"/>
    </source>
</evidence>
<gene>
    <name evidence="19" type="primary">itsn2b</name>
</gene>
<dbReference type="Pfam" id="PF16652">
    <property type="entry name" value="PH_13"/>
    <property type="match status" value="1"/>
</dbReference>
<dbReference type="FunFam" id="2.30.29.30:FF:000069">
    <property type="entry name" value="Intersectin 1"/>
    <property type="match status" value="1"/>
</dbReference>
<dbReference type="SMART" id="SM00054">
    <property type="entry name" value="EFh"/>
    <property type="match status" value="2"/>
</dbReference>
<evidence type="ECO:0000256" key="2">
    <source>
        <dbReference type="ARBA" id="ARBA00004496"/>
    </source>
</evidence>
<dbReference type="InterPro" id="IPR011993">
    <property type="entry name" value="PH-like_dom_sf"/>
</dbReference>
<reference evidence="19" key="1">
    <citation type="submission" date="2021-04" db="EMBL/GenBank/DDBJ databases">
        <authorList>
            <consortium name="Wellcome Sanger Institute Data Sharing"/>
        </authorList>
    </citation>
    <scope>NUCLEOTIDE SEQUENCE [LARGE SCALE GENOMIC DNA]</scope>
</reference>
<accession>A0A665V0Q3</accession>
<evidence type="ECO:0000256" key="4">
    <source>
        <dbReference type="ARBA" id="ARBA00022490"/>
    </source>
</evidence>
<feature type="domain" description="PH" evidence="14">
    <location>
        <begin position="1046"/>
        <end position="1154"/>
    </location>
</feature>
<dbReference type="InterPro" id="IPR035899">
    <property type="entry name" value="DBL_dom_sf"/>
</dbReference>
<comment type="subcellular location">
    <subcellularLocation>
        <location evidence="1">Cell projection</location>
    </subcellularLocation>
    <subcellularLocation>
        <location evidence="2">Cytoplasm</location>
    </subcellularLocation>
    <subcellularLocation>
        <location evidence="10">Synapse</location>
    </subcellularLocation>
</comment>
<keyword evidence="6" id="KW-0479">Metal-binding</keyword>
<evidence type="ECO:0000256" key="12">
    <source>
        <dbReference type="SAM" id="MobiDB-lite"/>
    </source>
</evidence>
<dbReference type="InterPro" id="IPR018247">
    <property type="entry name" value="EF_Hand_1_Ca_BS"/>
</dbReference>
<dbReference type="PANTHER" id="PTHR46006">
    <property type="entry name" value="RHO GUANINE NUCLEOTIDE EXCHANGE FACTOR AT 64C, ISOFORM A"/>
    <property type="match status" value="1"/>
</dbReference>
<dbReference type="Pfam" id="PF00621">
    <property type="entry name" value="RhoGEF"/>
    <property type="match status" value="1"/>
</dbReference>
<feature type="region of interest" description="Disordered" evidence="12">
    <location>
        <begin position="233"/>
        <end position="300"/>
    </location>
</feature>
<feature type="domain" description="EF-hand" evidence="18">
    <location>
        <begin position="179"/>
        <end position="214"/>
    </location>
</feature>
<dbReference type="InterPro" id="IPR051480">
    <property type="entry name" value="Endocytic_GEF_Adapter"/>
</dbReference>
<keyword evidence="7" id="KW-0106">Calcium</keyword>
<dbReference type="GO" id="GO:0035556">
    <property type="term" value="P:intracellular signal transduction"/>
    <property type="evidence" value="ECO:0007669"/>
    <property type="project" value="InterPro"/>
</dbReference>
<evidence type="ECO:0000256" key="3">
    <source>
        <dbReference type="ARBA" id="ARBA00022443"/>
    </source>
</evidence>
<dbReference type="Pfam" id="PF07653">
    <property type="entry name" value="SH3_2"/>
    <property type="match status" value="2"/>
</dbReference>
<dbReference type="SMART" id="SM00239">
    <property type="entry name" value="C2"/>
    <property type="match status" value="1"/>
</dbReference>
<name>A0A665V0Q3_ECHNA</name>
<dbReference type="PROSITE" id="PS00018">
    <property type="entry name" value="EF_HAND_1"/>
    <property type="match status" value="1"/>
</dbReference>
<dbReference type="PROSITE" id="PS50222">
    <property type="entry name" value="EF_HAND_2"/>
    <property type="match status" value="2"/>
</dbReference>
<feature type="domain" description="EH" evidence="17">
    <location>
        <begin position="1"/>
        <end position="86"/>
    </location>
</feature>
<dbReference type="PRINTS" id="PR00499">
    <property type="entry name" value="P67PHOX"/>
</dbReference>
<dbReference type="Pfam" id="PF14604">
    <property type="entry name" value="SH3_9"/>
    <property type="match status" value="3"/>
</dbReference>
<dbReference type="InterPro" id="IPR001452">
    <property type="entry name" value="SH3_domain"/>
</dbReference>
<dbReference type="CDD" id="cd00052">
    <property type="entry name" value="EH"/>
    <property type="match status" value="2"/>
</dbReference>
<dbReference type="Proteomes" id="UP000472264">
    <property type="component" value="Chromosome 3"/>
</dbReference>
<feature type="region of interest" description="Disordered" evidence="12">
    <location>
        <begin position="739"/>
        <end position="758"/>
    </location>
</feature>
<dbReference type="InterPro" id="IPR036028">
    <property type="entry name" value="SH3-like_dom_sf"/>
</dbReference>
<dbReference type="PROSITE" id="PS50002">
    <property type="entry name" value="SH3"/>
    <property type="match status" value="4"/>
</dbReference>
<reference evidence="19" key="3">
    <citation type="submission" date="2025-09" db="UniProtKB">
        <authorList>
            <consortium name="Ensembl"/>
        </authorList>
    </citation>
    <scope>IDENTIFICATION</scope>
</reference>
<keyword evidence="3 11" id="KW-0728">SH3 domain</keyword>
<dbReference type="GO" id="GO:0035025">
    <property type="term" value="P:positive regulation of Rho protein signal transduction"/>
    <property type="evidence" value="ECO:0007669"/>
    <property type="project" value="TreeGrafter"/>
</dbReference>
<feature type="compositionally biased region" description="Polar residues" evidence="12">
    <location>
        <begin position="740"/>
        <end position="758"/>
    </location>
</feature>
<dbReference type="CDD" id="cd08375">
    <property type="entry name" value="C2_Intersectin"/>
    <property type="match status" value="1"/>
</dbReference>
<keyword evidence="20" id="KW-1185">Reference proteome</keyword>
<dbReference type="PROSITE" id="PS50004">
    <property type="entry name" value="C2"/>
    <property type="match status" value="1"/>
</dbReference>
<evidence type="ECO:0000256" key="9">
    <source>
        <dbReference type="ARBA" id="ARBA00023273"/>
    </source>
</evidence>